<keyword evidence="4 8" id="KW-0812">Transmembrane</keyword>
<evidence type="ECO:0000256" key="5">
    <source>
        <dbReference type="ARBA" id="ARBA00023077"/>
    </source>
</evidence>
<dbReference type="InterPro" id="IPR000531">
    <property type="entry name" value="Beta-barrel_TonB"/>
</dbReference>
<dbReference type="Pfam" id="PF00593">
    <property type="entry name" value="TonB_dep_Rec_b-barrel"/>
    <property type="match status" value="1"/>
</dbReference>
<dbReference type="EMBL" id="BAABDS010000006">
    <property type="protein sequence ID" value="GAA3701916.1"/>
    <property type="molecule type" value="Genomic_DNA"/>
</dbReference>
<dbReference type="Pfam" id="PF07715">
    <property type="entry name" value="Plug"/>
    <property type="match status" value="1"/>
</dbReference>
<dbReference type="Gene3D" id="2.40.170.20">
    <property type="entry name" value="TonB-dependent receptor, beta-barrel domain"/>
    <property type="match status" value="1"/>
</dbReference>
<evidence type="ECO:0000313" key="13">
    <source>
        <dbReference type="Proteomes" id="UP001501479"/>
    </source>
</evidence>
<comment type="caution">
    <text evidence="12">The sequence shown here is derived from an EMBL/GenBank/DDBJ whole genome shotgun (WGS) entry which is preliminary data.</text>
</comment>
<dbReference type="InterPro" id="IPR010100">
    <property type="entry name" value="TonB-dep_Cu_rcpt"/>
</dbReference>
<keyword evidence="2 8" id="KW-0813">Transport</keyword>
<dbReference type="InterPro" id="IPR039426">
    <property type="entry name" value="TonB-dep_rcpt-like"/>
</dbReference>
<dbReference type="InterPro" id="IPR036942">
    <property type="entry name" value="Beta-barrel_TonB_sf"/>
</dbReference>
<comment type="similarity">
    <text evidence="8 9">Belongs to the TonB-dependent receptor family.</text>
</comment>
<feature type="domain" description="TonB-dependent receptor-like beta-barrel" evidence="10">
    <location>
        <begin position="158"/>
        <end position="573"/>
    </location>
</feature>
<dbReference type="PROSITE" id="PS52016">
    <property type="entry name" value="TONB_DEPENDENT_REC_3"/>
    <property type="match status" value="1"/>
</dbReference>
<protein>
    <submittedName>
        <fullName evidence="12">TonB-dependent copper receptor</fullName>
    </submittedName>
</protein>
<comment type="subcellular location">
    <subcellularLocation>
        <location evidence="1 8">Cell outer membrane</location>
        <topology evidence="1 8">Multi-pass membrane protein</topology>
    </subcellularLocation>
</comment>
<dbReference type="Gene3D" id="2.170.130.10">
    <property type="entry name" value="TonB-dependent receptor, plug domain"/>
    <property type="match status" value="1"/>
</dbReference>
<proteinExistence type="inferred from homology"/>
<sequence length="614" mass="68150">MSRPTRVSLDPKAPVQPIPAADGAGLLKTVPNMSITRKGGMAGDPLFRGLGGSRLAITSDNSYVLGGCAARMDPPTAYLFPRSFDEVVITKGPQTVTQGPGLVAGSIRFLRHPRYYDEAAFNLSGGLTTGSADRFDAFTALDAGNRLGYLRLNANHNEAGDYKDGAGNRVHSSYDKNSQSVQLGLTPDDLSLLELSYDRSRGQAAYADRNMDGSQFDRDAWGIKLERQAITPWLGKLQLQYGHSLVDHVMDNYSLRPNSDMFMAMNPERSTDTARLMAELNLGTHQTQVGIDWMEDNHRSRMGKGMTEAAAERYTQAPYTDTQSFENLGVFAEDHWQLNEHQRLISGLRLDHTQARFEQLPATNPLKKQDYQLQAGFVRLEHQQQAWTWYAGYGQAERAPDYWERNRNGALNSETNHQLDTGVMYREGPLSGSLSLFAGYIDDFILVDNLAAPQARNVDARRVGGEAEFSWQFTPEWSLGSNLAYTHGQNHSDGLPLGQTPPLELNTSLMFDNGDYELALLMRNVAGQSRFVEGQGNIIGQDIGASSGFSVFSLNGGWQLNPQLKLAAGVDNLLDKEYSEFINKQERYVSGANPQTTRINEPGRQWWAELQLTF</sequence>
<dbReference type="NCBIfam" id="TIGR01778">
    <property type="entry name" value="TonB-copper"/>
    <property type="match status" value="1"/>
</dbReference>
<evidence type="ECO:0000256" key="3">
    <source>
        <dbReference type="ARBA" id="ARBA00022452"/>
    </source>
</evidence>
<feature type="domain" description="TonB-dependent receptor plug" evidence="11">
    <location>
        <begin position="19"/>
        <end position="105"/>
    </location>
</feature>
<keyword evidence="7 8" id="KW-0998">Cell outer membrane</keyword>
<keyword evidence="13" id="KW-1185">Reference proteome</keyword>
<evidence type="ECO:0000313" key="12">
    <source>
        <dbReference type="EMBL" id="GAA3701916.1"/>
    </source>
</evidence>
<keyword evidence="12" id="KW-0675">Receptor</keyword>
<evidence type="ECO:0000256" key="1">
    <source>
        <dbReference type="ARBA" id="ARBA00004571"/>
    </source>
</evidence>
<keyword evidence="3 8" id="KW-1134">Transmembrane beta strand</keyword>
<evidence type="ECO:0000259" key="11">
    <source>
        <dbReference type="Pfam" id="PF07715"/>
    </source>
</evidence>
<keyword evidence="5 9" id="KW-0798">TonB box</keyword>
<evidence type="ECO:0000256" key="4">
    <source>
        <dbReference type="ARBA" id="ARBA00022692"/>
    </source>
</evidence>
<evidence type="ECO:0000259" key="10">
    <source>
        <dbReference type="Pfam" id="PF00593"/>
    </source>
</evidence>
<reference evidence="13" key="1">
    <citation type="journal article" date="2019" name="Int. J. Syst. Evol. Microbiol.">
        <title>The Global Catalogue of Microorganisms (GCM) 10K type strain sequencing project: providing services to taxonomists for standard genome sequencing and annotation.</title>
        <authorList>
            <consortium name="The Broad Institute Genomics Platform"/>
            <consortium name="The Broad Institute Genome Sequencing Center for Infectious Disease"/>
            <person name="Wu L."/>
            <person name="Ma J."/>
        </authorList>
    </citation>
    <scope>NUCLEOTIDE SEQUENCE [LARGE SCALE GENOMIC DNA]</scope>
    <source>
        <strain evidence="13">JCM 17329</strain>
    </source>
</reference>
<gene>
    <name evidence="12" type="ORF">GCM10022421_05630</name>
</gene>
<evidence type="ECO:0000256" key="6">
    <source>
        <dbReference type="ARBA" id="ARBA00023136"/>
    </source>
</evidence>
<evidence type="ECO:0000256" key="9">
    <source>
        <dbReference type="RuleBase" id="RU003357"/>
    </source>
</evidence>
<evidence type="ECO:0000256" key="2">
    <source>
        <dbReference type="ARBA" id="ARBA00022448"/>
    </source>
</evidence>
<keyword evidence="6 8" id="KW-0472">Membrane</keyword>
<dbReference type="PANTHER" id="PTHR30069">
    <property type="entry name" value="TONB-DEPENDENT OUTER MEMBRANE RECEPTOR"/>
    <property type="match status" value="1"/>
</dbReference>
<evidence type="ECO:0000256" key="8">
    <source>
        <dbReference type="PROSITE-ProRule" id="PRU01360"/>
    </source>
</evidence>
<dbReference type="Proteomes" id="UP001501479">
    <property type="component" value="Unassembled WGS sequence"/>
</dbReference>
<organism evidence="12 13">
    <name type="scientific">Oceanisphaera sediminis</name>
    <dbReference type="NCBI Taxonomy" id="981381"/>
    <lineage>
        <taxon>Bacteria</taxon>
        <taxon>Pseudomonadati</taxon>
        <taxon>Pseudomonadota</taxon>
        <taxon>Gammaproteobacteria</taxon>
        <taxon>Aeromonadales</taxon>
        <taxon>Aeromonadaceae</taxon>
        <taxon>Oceanisphaera</taxon>
    </lineage>
</organism>
<accession>A0ABP7D802</accession>
<dbReference type="SUPFAM" id="SSF56935">
    <property type="entry name" value="Porins"/>
    <property type="match status" value="1"/>
</dbReference>
<evidence type="ECO:0000256" key="7">
    <source>
        <dbReference type="ARBA" id="ARBA00023237"/>
    </source>
</evidence>
<dbReference type="PANTHER" id="PTHR30069:SF49">
    <property type="entry name" value="OUTER MEMBRANE PROTEIN C"/>
    <property type="match status" value="1"/>
</dbReference>
<dbReference type="InterPro" id="IPR012910">
    <property type="entry name" value="Plug_dom"/>
</dbReference>
<name>A0ABP7D802_9GAMM</name>
<dbReference type="InterPro" id="IPR037066">
    <property type="entry name" value="Plug_dom_sf"/>
</dbReference>